<comment type="caution">
    <text evidence="1">The sequence shown here is derived from an EMBL/GenBank/DDBJ whole genome shotgun (WGS) entry which is preliminary data.</text>
</comment>
<keyword evidence="2" id="KW-1185">Reference proteome</keyword>
<accession>A0A0A3IS72</accession>
<dbReference type="AlphaFoldDB" id="A0A0A3IS72"/>
<dbReference type="Proteomes" id="UP000030408">
    <property type="component" value="Unassembled WGS sequence"/>
</dbReference>
<evidence type="ECO:0000313" key="1">
    <source>
        <dbReference type="EMBL" id="KGR77687.1"/>
    </source>
</evidence>
<dbReference type="EMBL" id="JPVO01000036">
    <property type="protein sequence ID" value="KGR77687.1"/>
    <property type="molecule type" value="Genomic_DNA"/>
</dbReference>
<dbReference type="eggNOG" id="ENOG5033BQY">
    <property type="taxonomic scope" value="Bacteria"/>
</dbReference>
<evidence type="ECO:0000313" key="2">
    <source>
        <dbReference type="Proteomes" id="UP000030408"/>
    </source>
</evidence>
<sequence>MIPANIKVQIDEKALKQYIHEQLEQQIQHECLLVDVIKLAILLSMSQRFIEEEFLQDPRVRQFEVRKNKKRWYWYKETTEVIKQIIEDEWNK</sequence>
<name>A0A0A3IS72_9BACL</name>
<dbReference type="OrthoDB" id="2645220at2"/>
<proteinExistence type="predicted"/>
<organism evidence="1 2">
    <name type="scientific">Ureibacillus sinduriensis BLB-1 = JCM 15800</name>
    <dbReference type="NCBI Taxonomy" id="1384057"/>
    <lineage>
        <taxon>Bacteria</taxon>
        <taxon>Bacillati</taxon>
        <taxon>Bacillota</taxon>
        <taxon>Bacilli</taxon>
        <taxon>Bacillales</taxon>
        <taxon>Caryophanaceae</taxon>
        <taxon>Ureibacillus</taxon>
    </lineage>
</organism>
<reference evidence="1 2" key="1">
    <citation type="submission" date="2014-02" db="EMBL/GenBank/DDBJ databases">
        <title>Draft genome sequence of Lysinibacillus sinduriensis JCM 15800.</title>
        <authorList>
            <person name="Zhang F."/>
            <person name="Wang G."/>
            <person name="Zhang L."/>
        </authorList>
    </citation>
    <scope>NUCLEOTIDE SEQUENCE [LARGE SCALE GENOMIC DNA]</scope>
    <source>
        <strain evidence="1 2">JCM 15800</strain>
    </source>
</reference>
<gene>
    <name evidence="1" type="ORF">CD33_02405</name>
</gene>
<dbReference type="RefSeq" id="WP_036197781.1">
    <property type="nucleotide sequence ID" value="NZ_AVCY01000020.1"/>
</dbReference>
<protein>
    <recommendedName>
        <fullName evidence="3">Group-specific protein</fullName>
    </recommendedName>
</protein>
<evidence type="ECO:0008006" key="3">
    <source>
        <dbReference type="Google" id="ProtNLM"/>
    </source>
</evidence>